<feature type="domain" description="CTLH" evidence="10">
    <location>
        <begin position="144"/>
        <end position="201"/>
    </location>
</feature>
<keyword evidence="13" id="KW-1185">Reference proteome</keyword>
<keyword evidence="12" id="KW-0436">Ligase</keyword>
<dbReference type="InterPro" id="IPR037683">
    <property type="entry name" value="Rmd5_dRing"/>
</dbReference>
<evidence type="ECO:0000256" key="4">
    <source>
        <dbReference type="ARBA" id="ARBA00022771"/>
    </source>
</evidence>
<dbReference type="Proteomes" id="UP000298030">
    <property type="component" value="Unassembled WGS sequence"/>
</dbReference>
<dbReference type="InterPro" id="IPR006595">
    <property type="entry name" value="CTLH_C"/>
</dbReference>
<keyword evidence="2" id="KW-0963">Cytoplasm</keyword>
<dbReference type="GO" id="GO:0008270">
    <property type="term" value="F:zinc ion binding"/>
    <property type="evidence" value="ECO:0007669"/>
    <property type="project" value="UniProtKB-KW"/>
</dbReference>
<dbReference type="EMBL" id="QPFP01000006">
    <property type="protein sequence ID" value="TEB35872.1"/>
    <property type="molecule type" value="Genomic_DNA"/>
</dbReference>
<comment type="caution">
    <text evidence="12">The sequence shown here is derived from an EMBL/GenBank/DDBJ whole genome shotgun (WGS) entry which is preliminary data.</text>
</comment>
<protein>
    <recommendedName>
        <fullName evidence="8">GID complex catalytic subunit 2</fullName>
    </recommendedName>
    <alternativeName>
        <fullName evidence="7">Glucose-induced degradation protein 2</fullName>
    </alternativeName>
</protein>
<evidence type="ECO:0000256" key="8">
    <source>
        <dbReference type="ARBA" id="ARBA00080744"/>
    </source>
</evidence>
<dbReference type="PANTHER" id="PTHR12170:SF3">
    <property type="entry name" value="GH10162P"/>
    <property type="match status" value="1"/>
</dbReference>
<dbReference type="GO" id="GO:0043161">
    <property type="term" value="P:proteasome-mediated ubiquitin-dependent protein catabolic process"/>
    <property type="evidence" value="ECO:0007669"/>
    <property type="project" value="InterPro"/>
</dbReference>
<evidence type="ECO:0000313" key="13">
    <source>
        <dbReference type="Proteomes" id="UP000298030"/>
    </source>
</evidence>
<evidence type="ECO:0000256" key="3">
    <source>
        <dbReference type="ARBA" id="ARBA00022723"/>
    </source>
</evidence>
<dbReference type="STRING" id="71717.A0A4Y7TQL2"/>
<sequence>MQAPLKELDKLESLTSGKAKGPSIQASLDSLLNTLKETKDTIAASGTVDPARIQTMSQAVDGRKKDVEDRQKEVYSSMSRFGKAWDKKFPTTLPTYSDLFTSATATAALERTVALHMLRTGQFETAQTFLDESGVQIPPKLRTQIVELHEILKGLRSQNVSLALDWANRHKTFLQSRGSPLEFYLHRSQYIRLLLSNHPPDTAGAISYANKYLRPFHDDHEVEFRRLMACIVYLPLSKLQNSPYADLAQPQLHFDLEALFAKEYCATLGMSRQVPLRVVGDIGGGGALARIEKGKKVLKNQNRTEWAKIELPLPPENRYHSIFACLVSKEQSTEHNPPMMLECGHVISKDSLSKLIRNAGRAKCPYCPRETVHGAGLRLHF</sequence>
<evidence type="ECO:0000256" key="6">
    <source>
        <dbReference type="ARBA" id="ARBA00061136"/>
    </source>
</evidence>
<accession>A0A4Y7TQL2</accession>
<gene>
    <name evidence="12" type="ORF">FA13DRAFT_1901407</name>
</gene>
<evidence type="ECO:0000259" key="10">
    <source>
        <dbReference type="PROSITE" id="PS50897"/>
    </source>
</evidence>
<dbReference type="PANTHER" id="PTHR12170">
    <property type="entry name" value="MACROPHAGE ERYTHROBLAST ATTACHER-RELATED"/>
    <property type="match status" value="1"/>
</dbReference>
<dbReference type="SMART" id="SM00668">
    <property type="entry name" value="CTLH"/>
    <property type="match status" value="1"/>
</dbReference>
<name>A0A4Y7TQL2_COPMI</name>
<dbReference type="AlphaFoldDB" id="A0A4Y7TQL2"/>
<dbReference type="InterPro" id="IPR013083">
    <property type="entry name" value="Znf_RING/FYVE/PHD"/>
</dbReference>
<organism evidence="12 13">
    <name type="scientific">Coprinellus micaceus</name>
    <name type="common">Glistening ink-cap mushroom</name>
    <name type="synonym">Coprinus micaceus</name>
    <dbReference type="NCBI Taxonomy" id="71717"/>
    <lineage>
        <taxon>Eukaryota</taxon>
        <taxon>Fungi</taxon>
        <taxon>Dikarya</taxon>
        <taxon>Basidiomycota</taxon>
        <taxon>Agaricomycotina</taxon>
        <taxon>Agaricomycetes</taxon>
        <taxon>Agaricomycetidae</taxon>
        <taxon>Agaricales</taxon>
        <taxon>Agaricineae</taxon>
        <taxon>Psathyrellaceae</taxon>
        <taxon>Coprinellus</taxon>
    </lineage>
</organism>
<keyword evidence="5" id="KW-0862">Zinc</keyword>
<dbReference type="CDD" id="cd16652">
    <property type="entry name" value="dRING_Rmd5p-like"/>
    <property type="match status" value="1"/>
</dbReference>
<evidence type="ECO:0000256" key="1">
    <source>
        <dbReference type="ARBA" id="ARBA00004496"/>
    </source>
</evidence>
<comment type="subcellular location">
    <subcellularLocation>
        <location evidence="1">Cytoplasm</location>
    </subcellularLocation>
</comment>
<dbReference type="PROSITE" id="PS50897">
    <property type="entry name" value="CTLH"/>
    <property type="match status" value="1"/>
</dbReference>
<evidence type="ECO:0000256" key="5">
    <source>
        <dbReference type="ARBA" id="ARBA00022833"/>
    </source>
</evidence>
<dbReference type="InterPro" id="IPR027370">
    <property type="entry name" value="Znf-RING_euk"/>
</dbReference>
<dbReference type="OrthoDB" id="1933281at2759"/>
<comment type="similarity">
    <text evidence="6">Belongs to the RMD5/GID2 family.</text>
</comment>
<dbReference type="GO" id="GO:0061630">
    <property type="term" value="F:ubiquitin protein ligase activity"/>
    <property type="evidence" value="ECO:0007669"/>
    <property type="project" value="InterPro"/>
</dbReference>
<evidence type="ECO:0000256" key="2">
    <source>
        <dbReference type="ARBA" id="ARBA00022490"/>
    </source>
</evidence>
<dbReference type="InterPro" id="IPR024964">
    <property type="entry name" value="CTLH/CRA"/>
</dbReference>
<evidence type="ECO:0000259" key="11">
    <source>
        <dbReference type="PROSITE" id="PS51867"/>
    </source>
</evidence>
<dbReference type="GO" id="GO:0016874">
    <property type="term" value="F:ligase activity"/>
    <property type="evidence" value="ECO:0007669"/>
    <property type="project" value="UniProtKB-KW"/>
</dbReference>
<dbReference type="GO" id="GO:0005634">
    <property type="term" value="C:nucleus"/>
    <property type="evidence" value="ECO:0007669"/>
    <property type="project" value="TreeGrafter"/>
</dbReference>
<dbReference type="PROSITE" id="PS51867">
    <property type="entry name" value="ZF_RING_GID"/>
    <property type="match status" value="1"/>
</dbReference>
<keyword evidence="3" id="KW-0479">Metal-binding</keyword>
<dbReference type="Gene3D" id="3.30.40.10">
    <property type="entry name" value="Zinc/RING finger domain, C3HC4 (zinc finger)"/>
    <property type="match status" value="1"/>
</dbReference>
<reference evidence="12 13" key="1">
    <citation type="journal article" date="2019" name="Nat. Ecol. Evol.">
        <title>Megaphylogeny resolves global patterns of mushroom evolution.</title>
        <authorList>
            <person name="Varga T."/>
            <person name="Krizsan K."/>
            <person name="Foldi C."/>
            <person name="Dima B."/>
            <person name="Sanchez-Garcia M."/>
            <person name="Sanchez-Ramirez S."/>
            <person name="Szollosi G.J."/>
            <person name="Szarkandi J.G."/>
            <person name="Papp V."/>
            <person name="Albert L."/>
            <person name="Andreopoulos W."/>
            <person name="Angelini C."/>
            <person name="Antonin V."/>
            <person name="Barry K.W."/>
            <person name="Bougher N.L."/>
            <person name="Buchanan P."/>
            <person name="Buyck B."/>
            <person name="Bense V."/>
            <person name="Catcheside P."/>
            <person name="Chovatia M."/>
            <person name="Cooper J."/>
            <person name="Damon W."/>
            <person name="Desjardin D."/>
            <person name="Finy P."/>
            <person name="Geml J."/>
            <person name="Haridas S."/>
            <person name="Hughes K."/>
            <person name="Justo A."/>
            <person name="Karasinski D."/>
            <person name="Kautmanova I."/>
            <person name="Kiss B."/>
            <person name="Kocsube S."/>
            <person name="Kotiranta H."/>
            <person name="LaButti K.M."/>
            <person name="Lechner B.E."/>
            <person name="Liimatainen K."/>
            <person name="Lipzen A."/>
            <person name="Lukacs Z."/>
            <person name="Mihaltcheva S."/>
            <person name="Morgado L.N."/>
            <person name="Niskanen T."/>
            <person name="Noordeloos M.E."/>
            <person name="Ohm R.A."/>
            <person name="Ortiz-Santana B."/>
            <person name="Ovrebo C."/>
            <person name="Racz N."/>
            <person name="Riley R."/>
            <person name="Savchenko A."/>
            <person name="Shiryaev A."/>
            <person name="Soop K."/>
            <person name="Spirin V."/>
            <person name="Szebenyi C."/>
            <person name="Tomsovsky M."/>
            <person name="Tulloss R.E."/>
            <person name="Uehling J."/>
            <person name="Grigoriev I.V."/>
            <person name="Vagvolgyi C."/>
            <person name="Papp T."/>
            <person name="Martin F.M."/>
            <person name="Miettinen O."/>
            <person name="Hibbett D.S."/>
            <person name="Nagy L.G."/>
        </authorList>
    </citation>
    <scope>NUCLEOTIDE SEQUENCE [LARGE SCALE GENOMIC DNA]</scope>
    <source>
        <strain evidence="12 13">FP101781</strain>
    </source>
</reference>
<evidence type="ECO:0000256" key="9">
    <source>
        <dbReference type="PROSITE-ProRule" id="PRU01215"/>
    </source>
</evidence>
<feature type="domain" description="RING-Gid-type" evidence="11">
    <location>
        <begin position="325"/>
        <end position="367"/>
    </location>
</feature>
<dbReference type="InterPro" id="IPR045098">
    <property type="entry name" value="Fyv10_fam"/>
</dbReference>
<evidence type="ECO:0000313" key="12">
    <source>
        <dbReference type="EMBL" id="TEB35872.1"/>
    </source>
</evidence>
<proteinExistence type="inferred from homology"/>
<dbReference type="InterPro" id="IPR044063">
    <property type="entry name" value="ZF_RING_GID"/>
</dbReference>
<dbReference type="FunFam" id="3.30.40.10:FF:000143">
    <property type="entry name" value="Regulator of gluconeogenesis Rmd5"/>
    <property type="match status" value="1"/>
</dbReference>
<dbReference type="Pfam" id="PF10607">
    <property type="entry name" value="CTLH"/>
    <property type="match status" value="1"/>
</dbReference>
<evidence type="ECO:0000256" key="7">
    <source>
        <dbReference type="ARBA" id="ARBA00075398"/>
    </source>
</evidence>
<dbReference type="SUPFAM" id="SSF57850">
    <property type="entry name" value="RING/U-box"/>
    <property type="match status" value="1"/>
</dbReference>
<feature type="zinc finger region" description="RING-Gid-type" evidence="9">
    <location>
        <begin position="325"/>
        <end position="367"/>
    </location>
</feature>
<keyword evidence="4 9" id="KW-0863">Zinc-finger</keyword>
<dbReference type="GO" id="GO:0034657">
    <property type="term" value="C:GID complex"/>
    <property type="evidence" value="ECO:0007669"/>
    <property type="project" value="TreeGrafter"/>
</dbReference>
<dbReference type="Pfam" id="PF13445">
    <property type="entry name" value="zf-RING_UBOX"/>
    <property type="match status" value="1"/>
</dbReference>
<dbReference type="GO" id="GO:0005737">
    <property type="term" value="C:cytoplasm"/>
    <property type="evidence" value="ECO:0007669"/>
    <property type="project" value="UniProtKB-SubCell"/>
</dbReference>